<proteinExistence type="predicted"/>
<organism evidence="3 4">
    <name type="scientific">Nemorincola caseinilytica</name>
    <dbReference type="NCBI Taxonomy" id="2054315"/>
    <lineage>
        <taxon>Bacteria</taxon>
        <taxon>Pseudomonadati</taxon>
        <taxon>Bacteroidota</taxon>
        <taxon>Chitinophagia</taxon>
        <taxon>Chitinophagales</taxon>
        <taxon>Chitinophagaceae</taxon>
        <taxon>Nemorincola</taxon>
    </lineage>
</organism>
<keyword evidence="3" id="KW-0449">Lipoprotein</keyword>
<protein>
    <submittedName>
        <fullName evidence="3">ChaN family lipoprotein</fullName>
    </submittedName>
</protein>
<evidence type="ECO:0000259" key="2">
    <source>
        <dbReference type="Pfam" id="PF04187"/>
    </source>
</evidence>
<dbReference type="SUPFAM" id="SSF159501">
    <property type="entry name" value="EreA/ChaN-like"/>
    <property type="match status" value="1"/>
</dbReference>
<name>A0ABP8NSL6_9BACT</name>
<dbReference type="Pfam" id="PF04187">
    <property type="entry name" value="Cofac_haem_bdg"/>
    <property type="match status" value="1"/>
</dbReference>
<sequence length="303" mass="34563">MKKIFLSLLALPFFASAQKLDENNYRIYSVKQGKEVTLKEMVSDMDNYDVMLFGEEHNDSVTHFLEFSVFELMHLKYGSDLALSLEMFDRDVQPVMDEYLQGFIKEKYFKKDARAWNNYRDYKPMVDFARQKKLDVVCANAPSRYTNLAGRGGQGILKELPDDAKKYIAPLPYDTATGPYHAKLTLVTHMPATTADTTAKKGRPFNMITAQSLWDATMAYSVTGYLDQKKNKGKKIMHVNGKFHSDEGYAVATQMGKYNSKLRKLIISAASDESFPKVNWETLKPNGDYIIVTDPKVPKTYSE</sequence>
<accession>A0ABP8NSL6</accession>
<evidence type="ECO:0000313" key="3">
    <source>
        <dbReference type="EMBL" id="GAA4470380.1"/>
    </source>
</evidence>
<comment type="caution">
    <text evidence="3">The sequence shown here is derived from an EMBL/GenBank/DDBJ whole genome shotgun (WGS) entry which is preliminary data.</text>
</comment>
<gene>
    <name evidence="3" type="ORF">GCM10023093_31550</name>
</gene>
<keyword evidence="4" id="KW-1185">Reference proteome</keyword>
<evidence type="ECO:0000313" key="4">
    <source>
        <dbReference type="Proteomes" id="UP001500067"/>
    </source>
</evidence>
<dbReference type="InterPro" id="IPR007314">
    <property type="entry name" value="Cofac_haem-bd_dom"/>
</dbReference>
<dbReference type="Proteomes" id="UP001500067">
    <property type="component" value="Unassembled WGS sequence"/>
</dbReference>
<keyword evidence="1" id="KW-0732">Signal</keyword>
<reference evidence="4" key="1">
    <citation type="journal article" date="2019" name="Int. J. Syst. Evol. Microbiol.">
        <title>The Global Catalogue of Microorganisms (GCM) 10K type strain sequencing project: providing services to taxonomists for standard genome sequencing and annotation.</title>
        <authorList>
            <consortium name="The Broad Institute Genomics Platform"/>
            <consortium name="The Broad Institute Genome Sequencing Center for Infectious Disease"/>
            <person name="Wu L."/>
            <person name="Ma J."/>
        </authorList>
    </citation>
    <scope>NUCLEOTIDE SEQUENCE [LARGE SCALE GENOMIC DNA]</scope>
    <source>
        <strain evidence="4">JCM 32105</strain>
    </source>
</reference>
<feature type="chain" id="PRO_5045313605" evidence="1">
    <location>
        <begin position="18"/>
        <end position="303"/>
    </location>
</feature>
<feature type="signal peptide" evidence="1">
    <location>
        <begin position="1"/>
        <end position="17"/>
    </location>
</feature>
<dbReference type="CDD" id="cd14727">
    <property type="entry name" value="ChanN-like"/>
    <property type="match status" value="1"/>
</dbReference>
<dbReference type="RefSeq" id="WP_345085490.1">
    <property type="nucleotide sequence ID" value="NZ_BAABFA010000024.1"/>
</dbReference>
<evidence type="ECO:0000256" key="1">
    <source>
        <dbReference type="SAM" id="SignalP"/>
    </source>
</evidence>
<dbReference type="Gene3D" id="3.40.50.11550">
    <property type="match status" value="1"/>
</dbReference>
<feature type="domain" description="Haem-binding uptake Tiki superfamily ChaN" evidence="2">
    <location>
        <begin position="41"/>
        <end position="254"/>
    </location>
</feature>
<dbReference type="EMBL" id="BAABFA010000024">
    <property type="protein sequence ID" value="GAA4470380.1"/>
    <property type="molecule type" value="Genomic_DNA"/>
</dbReference>